<keyword evidence="4" id="KW-0597">Phosphoprotein</keyword>
<dbReference type="Gene3D" id="3.40.50.720">
    <property type="entry name" value="NAD(P)-binding Rossmann-like Domain"/>
    <property type="match status" value="1"/>
</dbReference>
<feature type="domain" description="Carrier" evidence="6">
    <location>
        <begin position="1040"/>
        <end position="1114"/>
    </location>
</feature>
<dbReference type="NCBIfam" id="TIGR01733">
    <property type="entry name" value="AA-adenyl-dom"/>
    <property type="match status" value="2"/>
</dbReference>
<dbReference type="NCBIfam" id="NF003417">
    <property type="entry name" value="PRK04813.1"/>
    <property type="match status" value="2"/>
</dbReference>
<dbReference type="InterPro" id="IPR025110">
    <property type="entry name" value="AMP-bd_C"/>
</dbReference>
<dbReference type="PATRIC" id="fig|1286094.4.peg.3831"/>
<dbReference type="CDD" id="cd05235">
    <property type="entry name" value="SDR_e1"/>
    <property type="match status" value="1"/>
</dbReference>
<dbReference type="Gene3D" id="3.40.50.12780">
    <property type="entry name" value="N-terminal domain of ligase-like"/>
    <property type="match status" value="1"/>
</dbReference>
<dbReference type="GO" id="GO:0005737">
    <property type="term" value="C:cytoplasm"/>
    <property type="evidence" value="ECO:0007669"/>
    <property type="project" value="TreeGrafter"/>
</dbReference>
<reference evidence="7 8" key="1">
    <citation type="submission" date="2013-02" db="EMBL/GenBank/DDBJ databases">
        <title>Draft Genome Sequence of Streptomyces aurantiacus, Which Produces Setomimycin.</title>
        <authorList>
            <person name="Gruening B.A."/>
            <person name="Praeg A."/>
            <person name="Erxleben A."/>
            <person name="Guenther S."/>
            <person name="Mueller M."/>
        </authorList>
    </citation>
    <scope>NUCLEOTIDE SEQUENCE [LARGE SCALE GENOMIC DNA]</scope>
    <source>
        <strain evidence="7 8">JA 4570</strain>
    </source>
</reference>
<dbReference type="Gene3D" id="3.30.300.30">
    <property type="match status" value="2"/>
</dbReference>
<dbReference type="GO" id="GO:0008610">
    <property type="term" value="P:lipid biosynthetic process"/>
    <property type="evidence" value="ECO:0007669"/>
    <property type="project" value="UniProtKB-ARBA"/>
</dbReference>
<dbReference type="GO" id="GO:0043041">
    <property type="term" value="P:amino acid activation for nonribosomal peptide biosynthetic process"/>
    <property type="evidence" value="ECO:0007669"/>
    <property type="project" value="TreeGrafter"/>
</dbReference>
<comment type="caution">
    <text evidence="7">The sequence shown here is derived from an EMBL/GenBank/DDBJ whole genome shotgun (WGS) entry which is preliminary data.</text>
</comment>
<dbReference type="InterPro" id="IPR009081">
    <property type="entry name" value="PP-bd_ACP"/>
</dbReference>
<evidence type="ECO:0000256" key="2">
    <source>
        <dbReference type="ARBA" id="ARBA00006432"/>
    </source>
</evidence>
<dbReference type="InterPro" id="IPR013120">
    <property type="entry name" value="FAR_NAD-bd"/>
</dbReference>
<dbReference type="InterPro" id="IPR001242">
    <property type="entry name" value="Condensation_dom"/>
</dbReference>
<dbReference type="FunFam" id="3.30.300.30:FF:000010">
    <property type="entry name" value="Enterobactin synthetase component F"/>
    <property type="match status" value="2"/>
</dbReference>
<sequence length="2574" mass="278190">MRGASDVSGNRDARDAAELRAKILAERLAGRQGGRGRRGVIPPADRQRPLPLSFGQQRLWFLDRLSPGSPEYLVPWTVRLRGALRVDALEAAWLDVVARNEILRTRYALEGHEPVQVIGGESETDFAVVDLADRPADEREKFALAFADDQARSPFRLDTDLPARLRVVRLAADDHLLVLVMHHIACDGWSLDLVAEQLTTAYRRRVDPGTAGDAEAPRAQVQYADYAAWQRDRLSGAELDRQLGYWREELAGLTTVELPTDRPRPHVRDHSGATLRFELPADLAEGVRLLARQQETTVFTVLLTAFQVLLFRHTGQRDITVGTPVAGRERPELANLVGFLINTVVLRNKWEGDPSFLDLLGSARRAVGQALAHQDVPFEQLVEELAPERDLARTPLFTVMFGLQGGGAAEPGLPGLTAEPVDVAWSVAKFDLNLQLAEAPDGRIGGFLEYATALFDEATVARLARHYHRLVAALVAEPEKCVSDADLLSAQERHQLLVTWAGGAEPDRVLDEDGLLGSAVGMHQAFEKHAAAAPDAVALVFQDESLTYGELNARANRLAHVLRARGVGADSLVGVCLERGIDLVVSLLGVVKAGGAYVPLDPSYPARRLGYILEDTGLRLLITRDEHTEVFADSYQGNLISLDNDADLLAGAVTTDPEPLTTRDHLMYVIHTSGSTGRPKGVCMTHRNVLRLFASAHEHYDFGPADVWPLFHSYAFDVSVWELWGALGHGGTLVVPSYEVTRSPDEFIDLLVRERVTVLNQTPSAFRTLLAATGPGDARLAELRLRAVIFAGEKLEPAELLPWYEVFGDAGPRLINMYGITETTVHTTYHHIQPEELGPAAPSVVGRGLSDLRVHVLEPGGHPAPVGVVGELHVGGPGLARGYLNRPDLTAERFVPDPHGPAGARLYRSGDLARRREDGTLEVIGRADNQVKIRGFRIEPGEIEATLAEHPAVRTAVVRARAGHDGTTHLVAYLVPEQAASGLDRGAVRAWLASRLPSHLVPVSYLEIPAVPLTANGKLDTAALPEPDSAAVATRSAYEPPRTPGEQRVAGAWREVLGTDRVGVHDNFFELGGDSLRAVAVVGALRAQGIDAAVRDLFEHRTVASLAEALAERTGTAQPLPSIEPFSLLSPADAARLPAGLVDAYPMSQVQVGMVIEMLAGELRNYHNITSFSIRDSDPFDADALRAAAAELTDRHEILRTSLHPTEYTEPLQLVHPTATLPLAVTDLRGRPADEQERAVRAYIADERRDVFDLSRAPLLRLGVHVHDDGWRLSITECHAILEGWSYHSLLMELLNLYRAVRAGAPLPERRPVATRYADFVALERRTRDSAEHQEYWRGVLDTHTRMRMPEAWAARGEERAANAPYQIWVPVADLHDGLRDLAGTVGVSLKSVLHAAHLKVMSTLTEEKAFYSGLVCDTRPEVPGADRLYGMFLNTVPFPFRLTAATWRELVADVYARESEVWVHRRFPLSSMKRAQGAGGTRLIDVFFNYLDFHMVDTDLVDFGDSIDESPNEFPLAVTSLGGHIVLTTSPDVLDREHAERLAAGYRRVLEAMVADPDGDARGSHLTPDERDRLLAAHHGTAEGHETAERISTPADRVAAHARTAPERAAVIGTDGEVLSYAELDDRAGRLAAVLRERGVGPDIRVGILLTHRAELIVAILAVLKAGGAYVPLDPEHPAERREHVLTDSGAALVLTEEALAAGLGAHTGRAVLVDAPELSAAAPAGDDLPAPDPDALAYTIYTSGSTGTPKGVMITHRGLANYLDWAVRRYEVTEGGVVPLLGSVAFDLAVTNLLVPLAGGAAVRLLPDDRPVDALAELLRGPGRFDLLKVTPAHLELLRARLADGGPIDTVGTFVVGGEELRADSVRAWRELAPGAVIVNEYGPTETVVGCVVADVTATAADATRVPIGAPIAATRAYVLDRFGNPVENGVVGELHLGGAGVARGYLGRPDLTAERFVPDPFSAGGGRLYRTGDLVRRRDDGDLEFLGRADSQVKIAGHRIEPGEVEAVLRTHPDVADAVVVAREDTPGDRRLVGYAVASPGAEPTPGALRRFLGEKLPGYLVPAALLLLDELPVTIGGKIDHRRLPAPQERPELTVPFARVRNTVEARIADIWVKVFGLDRVGRDDNFFELGGDSMISLRIVAEATARGIELDLRDVLEYPTVAQLADRLRGGEVAGVLDQVRADAELDRAFTVSAAGRAVGADAPVLLTGATGFVGAFLLRELLDRTTGPVRCLVRSADAAEGARRIRDALLRFSLPDADVDDRVEVVPGDLAAVRFGLDDAAFAALGDGLAAIYHNGAKVNAVYPYPALRAANVLGTKTLIELAARANTPLHYISTMSVFSPRQVERGPVGEYSAADDLDGIPDGYSQSKWAAESLVRAAAARGLAATVHRLGTISWHSGTGAANPEDVVCRAITACARLGAIPVADLELDLAPVDYAVAAIVELSRRSDGTGELFHIIGGQPVRWKDMAGWLAEHTGEPVASLPYLTWRARLLAAAELPGGGDLKLLLPLFPNVDFDPEQPLMKQDHTAPLTERRLAAAGLRRPTLGKDELGRFLGRQRELGALAAAR</sequence>
<evidence type="ECO:0000313" key="8">
    <source>
        <dbReference type="Proteomes" id="UP000014629"/>
    </source>
</evidence>
<feature type="domain" description="Carrier" evidence="6">
    <location>
        <begin position="2103"/>
        <end position="2177"/>
    </location>
</feature>
<comment type="cofactor">
    <cofactor evidence="1">
        <name>pantetheine 4'-phosphate</name>
        <dbReference type="ChEBI" id="CHEBI:47942"/>
    </cofactor>
</comment>
<dbReference type="Pfam" id="PF13193">
    <property type="entry name" value="AMP-binding_C"/>
    <property type="match status" value="2"/>
</dbReference>
<dbReference type="Gene3D" id="3.40.50.980">
    <property type="match status" value="2"/>
</dbReference>
<dbReference type="GO" id="GO:0017000">
    <property type="term" value="P:antibiotic biosynthetic process"/>
    <property type="evidence" value="ECO:0007669"/>
    <property type="project" value="UniProtKB-ARBA"/>
</dbReference>
<dbReference type="Pfam" id="PF00501">
    <property type="entry name" value="AMP-binding"/>
    <property type="match status" value="2"/>
</dbReference>
<dbReference type="SMART" id="SM00823">
    <property type="entry name" value="PKS_PP"/>
    <property type="match status" value="2"/>
</dbReference>
<dbReference type="SUPFAM" id="SSF52777">
    <property type="entry name" value="CoA-dependent acyltransferases"/>
    <property type="match status" value="4"/>
</dbReference>
<dbReference type="Pfam" id="PF07993">
    <property type="entry name" value="NAD_binding_4"/>
    <property type="match status" value="1"/>
</dbReference>
<dbReference type="EMBL" id="AOPZ01000186">
    <property type="protein sequence ID" value="EPH43049.1"/>
    <property type="molecule type" value="Genomic_DNA"/>
</dbReference>
<dbReference type="InterPro" id="IPR010071">
    <property type="entry name" value="AA_adenyl_dom"/>
</dbReference>
<dbReference type="GO" id="GO:0016874">
    <property type="term" value="F:ligase activity"/>
    <property type="evidence" value="ECO:0007669"/>
    <property type="project" value="UniProtKB-KW"/>
</dbReference>
<dbReference type="GO" id="GO:0044550">
    <property type="term" value="P:secondary metabolite biosynthetic process"/>
    <property type="evidence" value="ECO:0007669"/>
    <property type="project" value="UniProtKB-ARBA"/>
</dbReference>
<dbReference type="InterPro" id="IPR010080">
    <property type="entry name" value="Thioester_reductase-like_dom"/>
</dbReference>
<dbReference type="InterPro" id="IPR006162">
    <property type="entry name" value="Ppantetheine_attach_site"/>
</dbReference>
<gene>
    <name evidence="7" type="ORF">STRAU_3877</name>
</gene>
<comment type="similarity">
    <text evidence="2">Belongs to the ATP-dependent AMP-binding enzyme family.</text>
</comment>
<dbReference type="Gene3D" id="3.30.559.10">
    <property type="entry name" value="Chloramphenicol acetyltransferase-like domain"/>
    <property type="match status" value="2"/>
</dbReference>
<keyword evidence="8" id="KW-1185">Reference proteome</keyword>
<dbReference type="Proteomes" id="UP000014629">
    <property type="component" value="Unassembled WGS sequence"/>
</dbReference>
<dbReference type="CDD" id="cd17643">
    <property type="entry name" value="A_NRPS_Cytc1-like"/>
    <property type="match status" value="1"/>
</dbReference>
<dbReference type="SUPFAM" id="SSF56801">
    <property type="entry name" value="Acetyl-CoA synthetase-like"/>
    <property type="match status" value="2"/>
</dbReference>
<dbReference type="CDD" id="cd05930">
    <property type="entry name" value="A_NRPS"/>
    <property type="match status" value="1"/>
</dbReference>
<dbReference type="InterPro" id="IPR023213">
    <property type="entry name" value="CAT-like_dom_sf"/>
</dbReference>
<accession>S3ZJX3</accession>
<dbReference type="Pfam" id="PF00668">
    <property type="entry name" value="Condensation"/>
    <property type="match status" value="2"/>
</dbReference>
<dbReference type="GO" id="GO:0031177">
    <property type="term" value="F:phosphopantetheine binding"/>
    <property type="evidence" value="ECO:0007669"/>
    <property type="project" value="InterPro"/>
</dbReference>
<dbReference type="InterPro" id="IPR042099">
    <property type="entry name" value="ANL_N_sf"/>
</dbReference>
<dbReference type="PROSITE" id="PS00455">
    <property type="entry name" value="AMP_BINDING"/>
    <property type="match status" value="1"/>
</dbReference>
<evidence type="ECO:0000256" key="3">
    <source>
        <dbReference type="ARBA" id="ARBA00022450"/>
    </source>
</evidence>
<dbReference type="PROSITE" id="PS00012">
    <property type="entry name" value="PHOSPHOPANTETHEINE"/>
    <property type="match status" value="2"/>
</dbReference>
<evidence type="ECO:0000259" key="6">
    <source>
        <dbReference type="PROSITE" id="PS50075"/>
    </source>
</evidence>
<dbReference type="FunFam" id="3.40.50.980:FF:000001">
    <property type="entry name" value="Non-ribosomal peptide synthetase"/>
    <property type="match status" value="2"/>
</dbReference>
<dbReference type="FunFam" id="3.40.50.12780:FF:000012">
    <property type="entry name" value="Non-ribosomal peptide synthetase"/>
    <property type="match status" value="2"/>
</dbReference>
<dbReference type="PROSITE" id="PS50075">
    <property type="entry name" value="CARRIER"/>
    <property type="match status" value="2"/>
</dbReference>
<dbReference type="SUPFAM" id="SSF47336">
    <property type="entry name" value="ACP-like"/>
    <property type="match status" value="2"/>
</dbReference>
<dbReference type="Gene3D" id="1.10.1200.10">
    <property type="entry name" value="ACP-like"/>
    <property type="match status" value="2"/>
</dbReference>
<dbReference type="NCBIfam" id="TIGR01746">
    <property type="entry name" value="Thioester-redct"/>
    <property type="match status" value="1"/>
</dbReference>
<dbReference type="Pfam" id="PF00550">
    <property type="entry name" value="PP-binding"/>
    <property type="match status" value="2"/>
</dbReference>
<dbReference type="InterPro" id="IPR020806">
    <property type="entry name" value="PKS_PP-bd"/>
</dbReference>
<dbReference type="InterPro" id="IPR045851">
    <property type="entry name" value="AMP-bd_C_sf"/>
</dbReference>
<dbReference type="SUPFAM" id="SSF51735">
    <property type="entry name" value="NAD(P)-binding Rossmann-fold domains"/>
    <property type="match status" value="1"/>
</dbReference>
<dbReference type="CDD" id="cd19531">
    <property type="entry name" value="LCL_NRPS-like"/>
    <property type="match status" value="1"/>
</dbReference>
<dbReference type="PANTHER" id="PTHR45527">
    <property type="entry name" value="NONRIBOSOMAL PEPTIDE SYNTHETASE"/>
    <property type="match status" value="1"/>
</dbReference>
<evidence type="ECO:0000313" key="7">
    <source>
        <dbReference type="EMBL" id="EPH43049.1"/>
    </source>
</evidence>
<dbReference type="InterPro" id="IPR020845">
    <property type="entry name" value="AMP-binding_CS"/>
</dbReference>
<dbReference type="Gene3D" id="2.30.38.10">
    <property type="entry name" value="Luciferase, Domain 3"/>
    <property type="match status" value="1"/>
</dbReference>
<organism evidence="7 8">
    <name type="scientific">Streptomyces aurantiacus JA 4570</name>
    <dbReference type="NCBI Taxonomy" id="1286094"/>
    <lineage>
        <taxon>Bacteria</taxon>
        <taxon>Bacillati</taxon>
        <taxon>Actinomycetota</taxon>
        <taxon>Actinomycetes</taxon>
        <taxon>Kitasatosporales</taxon>
        <taxon>Streptomycetaceae</taxon>
        <taxon>Streptomyces</taxon>
        <taxon>Streptomyces aurantiacus group</taxon>
    </lineage>
</organism>
<dbReference type="Gene3D" id="3.30.559.30">
    <property type="entry name" value="Nonribosomal peptide synthetase, condensation domain"/>
    <property type="match status" value="2"/>
</dbReference>
<name>S3ZJX3_9ACTN</name>
<evidence type="ECO:0000256" key="1">
    <source>
        <dbReference type="ARBA" id="ARBA00001957"/>
    </source>
</evidence>
<dbReference type="FunFam" id="1.10.1200.10:FF:000005">
    <property type="entry name" value="Nonribosomal peptide synthetase 1"/>
    <property type="match status" value="2"/>
</dbReference>
<keyword evidence="5" id="KW-0436">Ligase</keyword>
<dbReference type="InterPro" id="IPR036736">
    <property type="entry name" value="ACP-like_sf"/>
</dbReference>
<dbReference type="InterPro" id="IPR036291">
    <property type="entry name" value="NAD(P)-bd_dom_sf"/>
</dbReference>
<keyword evidence="3" id="KW-0596">Phosphopantetheine</keyword>
<dbReference type="InterPro" id="IPR000873">
    <property type="entry name" value="AMP-dep_synth/lig_dom"/>
</dbReference>
<evidence type="ECO:0000256" key="4">
    <source>
        <dbReference type="ARBA" id="ARBA00022553"/>
    </source>
</evidence>
<evidence type="ECO:0000256" key="5">
    <source>
        <dbReference type="ARBA" id="ARBA00022598"/>
    </source>
</evidence>
<protein>
    <submittedName>
        <fullName evidence="7">Putative Tyrocidine synthase 3</fullName>
    </submittedName>
</protein>
<dbReference type="PANTHER" id="PTHR45527:SF1">
    <property type="entry name" value="FATTY ACID SYNTHASE"/>
    <property type="match status" value="1"/>
</dbReference>
<proteinExistence type="inferred from homology"/>
<dbReference type="FunFam" id="2.30.38.10:FF:000001">
    <property type="entry name" value="Non-ribosomal peptide synthetase PvdI"/>
    <property type="match status" value="1"/>
</dbReference>